<protein>
    <submittedName>
        <fullName evidence="2">Uncharacterized protein</fullName>
    </submittedName>
</protein>
<dbReference type="EMBL" id="JAIWYP010000008">
    <property type="protein sequence ID" value="KAH3780543.1"/>
    <property type="molecule type" value="Genomic_DNA"/>
</dbReference>
<accession>A0A9D4IQT4</accession>
<evidence type="ECO:0000313" key="3">
    <source>
        <dbReference type="Proteomes" id="UP000828390"/>
    </source>
</evidence>
<feature type="region of interest" description="Disordered" evidence="1">
    <location>
        <begin position="1"/>
        <end position="53"/>
    </location>
</feature>
<evidence type="ECO:0000313" key="2">
    <source>
        <dbReference type="EMBL" id="KAH3780543.1"/>
    </source>
</evidence>
<keyword evidence="3" id="KW-1185">Reference proteome</keyword>
<gene>
    <name evidence="2" type="ORF">DPMN_158360</name>
</gene>
<dbReference type="Proteomes" id="UP000828390">
    <property type="component" value="Unassembled WGS sequence"/>
</dbReference>
<evidence type="ECO:0000256" key="1">
    <source>
        <dbReference type="SAM" id="MobiDB-lite"/>
    </source>
</evidence>
<feature type="compositionally biased region" description="Basic and acidic residues" evidence="1">
    <location>
        <begin position="14"/>
        <end position="46"/>
    </location>
</feature>
<organism evidence="2 3">
    <name type="scientific">Dreissena polymorpha</name>
    <name type="common">Zebra mussel</name>
    <name type="synonym">Mytilus polymorpha</name>
    <dbReference type="NCBI Taxonomy" id="45954"/>
    <lineage>
        <taxon>Eukaryota</taxon>
        <taxon>Metazoa</taxon>
        <taxon>Spiralia</taxon>
        <taxon>Lophotrochozoa</taxon>
        <taxon>Mollusca</taxon>
        <taxon>Bivalvia</taxon>
        <taxon>Autobranchia</taxon>
        <taxon>Heteroconchia</taxon>
        <taxon>Euheterodonta</taxon>
        <taxon>Imparidentia</taxon>
        <taxon>Neoheterodontei</taxon>
        <taxon>Myida</taxon>
        <taxon>Dreissenoidea</taxon>
        <taxon>Dreissenidae</taxon>
        <taxon>Dreissena</taxon>
    </lineage>
</organism>
<reference evidence="2" key="1">
    <citation type="journal article" date="2019" name="bioRxiv">
        <title>The Genome of the Zebra Mussel, Dreissena polymorpha: A Resource for Invasive Species Research.</title>
        <authorList>
            <person name="McCartney M.A."/>
            <person name="Auch B."/>
            <person name="Kono T."/>
            <person name="Mallez S."/>
            <person name="Zhang Y."/>
            <person name="Obille A."/>
            <person name="Becker A."/>
            <person name="Abrahante J.E."/>
            <person name="Garbe J."/>
            <person name="Badalamenti J.P."/>
            <person name="Herman A."/>
            <person name="Mangelson H."/>
            <person name="Liachko I."/>
            <person name="Sullivan S."/>
            <person name="Sone E.D."/>
            <person name="Koren S."/>
            <person name="Silverstein K.A.T."/>
            <person name="Beckman K.B."/>
            <person name="Gohl D.M."/>
        </authorList>
    </citation>
    <scope>NUCLEOTIDE SEQUENCE</scope>
    <source>
        <strain evidence="2">Duluth1</strain>
        <tissue evidence="2">Whole animal</tissue>
    </source>
</reference>
<proteinExistence type="predicted"/>
<name>A0A9D4IQT4_DREPO</name>
<reference evidence="2" key="2">
    <citation type="submission" date="2020-11" db="EMBL/GenBank/DDBJ databases">
        <authorList>
            <person name="McCartney M.A."/>
            <person name="Auch B."/>
            <person name="Kono T."/>
            <person name="Mallez S."/>
            <person name="Becker A."/>
            <person name="Gohl D.M."/>
            <person name="Silverstein K.A.T."/>
            <person name="Koren S."/>
            <person name="Bechman K.B."/>
            <person name="Herman A."/>
            <person name="Abrahante J.E."/>
            <person name="Garbe J."/>
        </authorList>
    </citation>
    <scope>NUCLEOTIDE SEQUENCE</scope>
    <source>
        <strain evidence="2">Duluth1</strain>
        <tissue evidence="2">Whole animal</tissue>
    </source>
</reference>
<feature type="compositionally biased region" description="Polar residues" evidence="1">
    <location>
        <begin position="1"/>
        <end position="13"/>
    </location>
</feature>
<dbReference type="AlphaFoldDB" id="A0A9D4IQT4"/>
<comment type="caution">
    <text evidence="2">The sequence shown here is derived from an EMBL/GenBank/DDBJ whole genome shotgun (WGS) entry which is preliminary data.</text>
</comment>
<sequence>MQTSICNKATNGEGQHKGHEIGADVDPRQFHENGTEHAEQTDDKCGKRSKNVA</sequence>